<evidence type="ECO:0000313" key="3">
    <source>
        <dbReference type="Proteomes" id="UP000650524"/>
    </source>
</evidence>
<dbReference type="PANTHER" id="PTHR42983:SF1">
    <property type="entry name" value="IRON-MOLYBDENUM PROTEIN"/>
    <property type="match status" value="1"/>
</dbReference>
<proteinExistence type="predicted"/>
<dbReference type="AlphaFoldDB" id="A0A8J6N3W4"/>
<comment type="caution">
    <text evidence="2">The sequence shown here is derived from an EMBL/GenBank/DDBJ whole genome shotgun (WGS) entry which is preliminary data.</text>
</comment>
<gene>
    <name evidence="2" type="ORF">H8E19_17975</name>
</gene>
<dbReference type="InterPro" id="IPR036105">
    <property type="entry name" value="DiNase_FeMo-co_biosyn_sf"/>
</dbReference>
<feature type="domain" description="Dinitrogenase iron-molybdenum cofactor biosynthesis" evidence="1">
    <location>
        <begin position="13"/>
        <end position="67"/>
    </location>
</feature>
<evidence type="ECO:0000259" key="1">
    <source>
        <dbReference type="Pfam" id="PF02579"/>
    </source>
</evidence>
<accession>A0A8J6N3W4</accession>
<evidence type="ECO:0000313" key="2">
    <source>
        <dbReference type="EMBL" id="MBC8179295.1"/>
    </source>
</evidence>
<dbReference type="SUPFAM" id="SSF53146">
    <property type="entry name" value="Nitrogenase accessory factor-like"/>
    <property type="match status" value="1"/>
</dbReference>
<dbReference type="Gene3D" id="3.30.420.130">
    <property type="entry name" value="Dinitrogenase iron-molybdenum cofactor biosynthesis domain"/>
    <property type="match status" value="1"/>
</dbReference>
<dbReference type="EMBL" id="JACNJD010000370">
    <property type="protein sequence ID" value="MBC8179295.1"/>
    <property type="molecule type" value="Genomic_DNA"/>
</dbReference>
<feature type="non-terminal residue" evidence="2">
    <location>
        <position position="67"/>
    </location>
</feature>
<reference evidence="2 3" key="1">
    <citation type="submission" date="2020-08" db="EMBL/GenBank/DDBJ databases">
        <title>Bridging the membrane lipid divide: bacteria of the FCB group superphylum have the potential to synthesize archaeal ether lipids.</title>
        <authorList>
            <person name="Villanueva L."/>
            <person name="Von Meijenfeldt F.A.B."/>
            <person name="Westbye A.B."/>
            <person name="Yadav S."/>
            <person name="Hopmans E.C."/>
            <person name="Dutilh B.E."/>
            <person name="Sinninghe Damste J.S."/>
        </authorList>
    </citation>
    <scope>NUCLEOTIDE SEQUENCE [LARGE SCALE GENOMIC DNA]</scope>
    <source>
        <strain evidence="2">NIOZ-UU27</strain>
    </source>
</reference>
<protein>
    <submittedName>
        <fullName evidence="2">Dinitrogenase iron-molybdenum cofactor biosynthesis protein</fullName>
    </submittedName>
</protein>
<dbReference type="Proteomes" id="UP000650524">
    <property type="component" value="Unassembled WGS sequence"/>
</dbReference>
<organism evidence="2 3">
    <name type="scientific">Candidatus Desulfacyla euxinica</name>
    <dbReference type="NCBI Taxonomy" id="2841693"/>
    <lineage>
        <taxon>Bacteria</taxon>
        <taxon>Deltaproteobacteria</taxon>
        <taxon>Candidatus Desulfacyla</taxon>
    </lineage>
</organism>
<dbReference type="Pfam" id="PF02579">
    <property type="entry name" value="Nitro_FeMo-Co"/>
    <property type="match status" value="1"/>
</dbReference>
<sequence length="67" mass="7220">MKVAVSSAGKDLDSQIDPRFGRCAYFIIVDTDTMDYEVFDNKNMNLGGGAGIQSAQFVASKDAKVVI</sequence>
<dbReference type="InterPro" id="IPR003731">
    <property type="entry name" value="Di-Nase_FeMo-co_biosynth"/>
</dbReference>
<dbReference type="PANTHER" id="PTHR42983">
    <property type="entry name" value="DINITROGENASE IRON-MOLYBDENUM COFACTOR PROTEIN-RELATED"/>
    <property type="match status" value="1"/>
</dbReference>
<name>A0A8J6N3W4_9DELT</name>